<feature type="domain" description="Integrase zinc-binding" evidence="2">
    <location>
        <begin position="716"/>
        <end position="769"/>
    </location>
</feature>
<comment type="caution">
    <text evidence="4">The sequence shown here is derived from an EMBL/GenBank/DDBJ whole genome shotgun (WGS) entry which is preliminary data.</text>
</comment>
<reference evidence="4 5" key="1">
    <citation type="journal article" date="2017" name="Genome Biol. Evol.">
        <title>Phytophthora megakarya and P. palmivora, closely related causal agents of cacao black pod rot, underwent increases in genome sizes and gene numbers by different mechanisms.</title>
        <authorList>
            <person name="Ali S.S."/>
            <person name="Shao J."/>
            <person name="Lary D.J."/>
            <person name="Kronmiller B."/>
            <person name="Shen D."/>
            <person name="Strem M.D."/>
            <person name="Amoako-Attah I."/>
            <person name="Akrofi A.Y."/>
            <person name="Begoude B.A."/>
            <person name="Ten Hoopen G.M."/>
            <person name="Coulibaly K."/>
            <person name="Kebe B.I."/>
            <person name="Melnick R.L."/>
            <person name="Guiltinan M.J."/>
            <person name="Tyler B.M."/>
            <person name="Meinhardt L.W."/>
            <person name="Bailey B.A."/>
        </authorList>
    </citation>
    <scope>NUCLEOTIDE SEQUENCE [LARGE SCALE GENOMIC DNA]</scope>
    <source>
        <strain evidence="5">sbr112.9</strain>
    </source>
</reference>
<dbReference type="Pfam" id="PF17921">
    <property type="entry name" value="Integrase_H2C2"/>
    <property type="match status" value="1"/>
</dbReference>
<feature type="region of interest" description="Disordered" evidence="1">
    <location>
        <begin position="317"/>
        <end position="338"/>
    </location>
</feature>
<evidence type="ECO:0000259" key="3">
    <source>
        <dbReference type="Pfam" id="PF22936"/>
    </source>
</evidence>
<dbReference type="InterPro" id="IPR054722">
    <property type="entry name" value="PolX-like_BBD"/>
</dbReference>
<accession>A0A2P4XVE8</accession>
<feature type="domain" description="Retrovirus-related Pol polyprotein from transposon TNT 1-94-like beta-barrel" evidence="3">
    <location>
        <begin position="202"/>
        <end position="253"/>
    </location>
</feature>
<dbReference type="Proteomes" id="UP000237271">
    <property type="component" value="Unassembled WGS sequence"/>
</dbReference>
<protein>
    <submittedName>
        <fullName evidence="4">Uncharacterized protein</fullName>
    </submittedName>
</protein>
<sequence>MERLKTRFMGKRYLKYAEERVKLSLGRPVDEYVKPALLIGSLPREYDQVVQTFLVSHKPQHLDDSPNYEQIELALEMVSTIVKVVKQKVLRVPKMKKRHTLLVEDAAEDVVVAVAVVVVAAVMEDRFAVLVADLVLVVAGIKRPPAEDRSGPKGLKQVKLSGGKNATTEKGNYANESDDSAYVILQVMKMKKAIADKAHDNWYLASGASSHISNQLTDFVEFTPLSARIGVGGKNSLSVEGTGTVVKDIETSGGRPIKAVTNEDVLTAIETRCRTLKNNFVPDVTSRFRQNLKMDLSTDDCDARVFHNHQYFSHIVENNGLQGPTGSEDEDSGENGDGYKSRMKARCRLLVHNLQPPVLKAKITRLIDLERRDFKIDDVALFELILEHAKFQLRFHRLSKAYAGKNDGSKAKTTTSLLAIQSSIEMRHLAGPVDAVLSNGSVRICLDEVTLDLDLVTVTGPVYLREVPCLVMDGDGGEVLLGKDALKHLGIDVEQSLALLAGSTLLIDAEDEFSVGGESPDPGQPPVLIMAIDELLERAVKNSLPSGHVDAVGNLLEIFLSRLDALTSFPVPATVADLHWLIFASNWLYESLPDYARVVTHLHAKLETDKKRIGKRNQNALMVATHWTGSERAAYNAVSLTGYSFGITQVKRWLPGVAVDKQHHELIISDDRFVFPTLYRFRTAQPQTTQIASRFKEEDGVLTITRRPWIPNAAKDLLARIFIVAHCGSQGHRGQDGMISTIDGRFYISQLADKVAKFMRECLLCKHVKGLDFFLVLMDHY</sequence>
<dbReference type="EMBL" id="NCKW01007855">
    <property type="protein sequence ID" value="POM69516.1"/>
    <property type="molecule type" value="Genomic_DNA"/>
</dbReference>
<dbReference type="Pfam" id="PF22936">
    <property type="entry name" value="Pol_BBD"/>
    <property type="match status" value="1"/>
</dbReference>
<evidence type="ECO:0000256" key="1">
    <source>
        <dbReference type="SAM" id="MobiDB-lite"/>
    </source>
</evidence>
<feature type="region of interest" description="Disordered" evidence="1">
    <location>
        <begin position="146"/>
        <end position="172"/>
    </location>
</feature>
<gene>
    <name evidence="4" type="ORF">PHPALM_14191</name>
</gene>
<proteinExistence type="predicted"/>
<evidence type="ECO:0000259" key="2">
    <source>
        <dbReference type="Pfam" id="PF17921"/>
    </source>
</evidence>
<dbReference type="InterPro" id="IPR041588">
    <property type="entry name" value="Integrase_H2C2"/>
</dbReference>
<dbReference type="AlphaFoldDB" id="A0A2P4XVE8"/>
<evidence type="ECO:0000313" key="4">
    <source>
        <dbReference type="EMBL" id="POM69516.1"/>
    </source>
</evidence>
<name>A0A2P4XVE8_9STRA</name>
<dbReference type="Gene3D" id="1.10.340.70">
    <property type="match status" value="1"/>
</dbReference>
<evidence type="ECO:0000313" key="5">
    <source>
        <dbReference type="Proteomes" id="UP000237271"/>
    </source>
</evidence>
<organism evidence="4 5">
    <name type="scientific">Phytophthora palmivora</name>
    <dbReference type="NCBI Taxonomy" id="4796"/>
    <lineage>
        <taxon>Eukaryota</taxon>
        <taxon>Sar</taxon>
        <taxon>Stramenopiles</taxon>
        <taxon>Oomycota</taxon>
        <taxon>Peronosporomycetes</taxon>
        <taxon>Peronosporales</taxon>
        <taxon>Peronosporaceae</taxon>
        <taxon>Phytophthora</taxon>
    </lineage>
</organism>
<keyword evidence="5" id="KW-1185">Reference proteome</keyword>